<gene>
    <name evidence="9" type="ORF">LANO_0G17282G</name>
</gene>
<evidence type="ECO:0000313" key="10">
    <source>
        <dbReference type="Proteomes" id="UP000189911"/>
    </source>
</evidence>
<sequence length="526" mass="58058">MYDLVIKNGIICTASDLYRADIAIGNGLIECIASNIDINLAVEVIDAEGGLITPGGIDAHVHVDEPLKLLGNLADTMESATRSAIAGGTTTVIAFATQDVSKTGPKALSHSVESVVDEYAQQTLYCDYALHLILFQLEKSSIEGRDLLNAQLQNMYEDFGVTSVKVFMTYPGLQMSDYDILSTMHSTRTNGFTTMIHAENGDIVRWMTEDLESKGLLHAYYHGISRPPAIEGEATNRAIVLSSTLNTPILFVHVSSPDAIEAINKAQAKGLRVFAETCPQYALLSDQETMCHHSVNLLDCDMGQTENNGSKLVDQNESDHFVGAKYICSPPIRPKECQKHIWNGINSGTFTIVGSDHCSYYYNEKMSAASKHRAFHDGKDGRFRYIPNGMPGVCTRMPLLFTYGYLDNKIKDMMKFVEVNCTNPAKLYGCYPKKGSILPGVSDADLVIWYPQDPAQDAHPSKPTTIKNSILEHGCDYTPFEGFKVSNWPRYTIVKGRVVYKEGTVLKYNATGRYVPRGKSTMCCSK</sequence>
<evidence type="ECO:0000256" key="6">
    <source>
        <dbReference type="ARBA" id="ARBA00039113"/>
    </source>
</evidence>
<dbReference type="InterPro" id="IPR011778">
    <property type="entry name" value="Hydantoinase/dihydroPyrase"/>
</dbReference>
<dbReference type="InterPro" id="IPR011059">
    <property type="entry name" value="Metal-dep_hydrolase_composite"/>
</dbReference>
<name>A0A1G4KKM5_9SACH</name>
<dbReference type="InterPro" id="IPR032466">
    <property type="entry name" value="Metal_Hydrolase"/>
</dbReference>
<keyword evidence="10" id="KW-1185">Reference proteome</keyword>
<proteinExistence type="inferred from homology"/>
<organism evidence="9 10">
    <name type="scientific">Lachancea nothofagi CBS 11611</name>
    <dbReference type="NCBI Taxonomy" id="1266666"/>
    <lineage>
        <taxon>Eukaryota</taxon>
        <taxon>Fungi</taxon>
        <taxon>Dikarya</taxon>
        <taxon>Ascomycota</taxon>
        <taxon>Saccharomycotina</taxon>
        <taxon>Saccharomycetes</taxon>
        <taxon>Saccharomycetales</taxon>
        <taxon>Saccharomycetaceae</taxon>
        <taxon>Lachancea</taxon>
    </lineage>
</organism>
<evidence type="ECO:0000256" key="2">
    <source>
        <dbReference type="ARBA" id="ARBA00008829"/>
    </source>
</evidence>
<dbReference type="GO" id="GO:0004157">
    <property type="term" value="F:dihydropyrimidinase activity"/>
    <property type="evidence" value="ECO:0007669"/>
    <property type="project" value="UniProtKB-EC"/>
</dbReference>
<comment type="catalytic activity">
    <reaction evidence="5">
        <text>5,6-dihydrouracil + H2O = 3-(carbamoylamino)propanoate + H(+)</text>
        <dbReference type="Rhea" id="RHEA:16121"/>
        <dbReference type="ChEBI" id="CHEBI:11892"/>
        <dbReference type="ChEBI" id="CHEBI:15377"/>
        <dbReference type="ChEBI" id="CHEBI:15378"/>
        <dbReference type="ChEBI" id="CHEBI:15901"/>
        <dbReference type="EC" id="3.5.2.2"/>
    </reaction>
</comment>
<dbReference type="EMBL" id="LT598453">
    <property type="protein sequence ID" value="SCV05046.1"/>
    <property type="molecule type" value="Genomic_DNA"/>
</dbReference>
<dbReference type="SUPFAM" id="SSF51338">
    <property type="entry name" value="Composite domain of metallo-dependent hydrolases"/>
    <property type="match status" value="1"/>
</dbReference>
<dbReference type="PANTHER" id="PTHR11647">
    <property type="entry name" value="HYDRANTOINASE/DIHYDROPYRIMIDINASE FAMILY MEMBER"/>
    <property type="match status" value="1"/>
</dbReference>
<dbReference type="OrthoDB" id="1924787at2759"/>
<dbReference type="FunFam" id="3.20.20.140:FF:000174">
    <property type="entry name" value="Dihydropyrimidinase-related protein 2"/>
    <property type="match status" value="1"/>
</dbReference>
<comment type="PTM">
    <text evidence="7">Carbamylation allows a single lysine to coordinate two divalent metal cations.</text>
</comment>
<comment type="similarity">
    <text evidence="2">Belongs to the metallo-dependent hydrolases superfamily. Hydantoinase/dihydropyrimidinase family.</text>
</comment>
<accession>A0A1G4KKM5</accession>
<dbReference type="InterPro" id="IPR006680">
    <property type="entry name" value="Amidohydro-rel"/>
</dbReference>
<evidence type="ECO:0000259" key="8">
    <source>
        <dbReference type="Pfam" id="PF01979"/>
    </source>
</evidence>
<keyword evidence="3" id="KW-0479">Metal-binding</keyword>
<dbReference type="Gene3D" id="3.20.20.140">
    <property type="entry name" value="Metal-dependent hydrolases"/>
    <property type="match status" value="1"/>
</dbReference>
<evidence type="ECO:0000256" key="7">
    <source>
        <dbReference type="PIRSR" id="PIRSR611778-50"/>
    </source>
</evidence>
<dbReference type="Proteomes" id="UP000189911">
    <property type="component" value="Chromosome G"/>
</dbReference>
<protein>
    <recommendedName>
        <fullName evidence="6">dihydropyrimidinase</fullName>
        <ecNumber evidence="6">3.5.2.2</ecNumber>
    </recommendedName>
</protein>
<evidence type="ECO:0000256" key="5">
    <source>
        <dbReference type="ARBA" id="ARBA00036696"/>
    </source>
</evidence>
<feature type="domain" description="Amidohydrolase-related" evidence="8">
    <location>
        <begin position="52"/>
        <end position="499"/>
    </location>
</feature>
<dbReference type="PANTHER" id="PTHR11647:SF1">
    <property type="entry name" value="COLLAPSIN RESPONSE MEDIATOR PROTEIN"/>
    <property type="match status" value="1"/>
</dbReference>
<dbReference type="EC" id="3.5.2.2" evidence="6"/>
<dbReference type="Gene3D" id="2.30.40.10">
    <property type="entry name" value="Urease, subunit C, domain 1"/>
    <property type="match status" value="1"/>
</dbReference>
<dbReference type="SUPFAM" id="SSF51556">
    <property type="entry name" value="Metallo-dependent hydrolases"/>
    <property type="match status" value="1"/>
</dbReference>
<dbReference type="AlphaFoldDB" id="A0A1G4KKM5"/>
<feature type="modified residue" description="N6-carboxylysine" evidence="7">
    <location>
        <position position="165"/>
    </location>
</feature>
<dbReference type="Pfam" id="PF01979">
    <property type="entry name" value="Amidohydro_1"/>
    <property type="match status" value="1"/>
</dbReference>
<evidence type="ECO:0000256" key="3">
    <source>
        <dbReference type="ARBA" id="ARBA00022723"/>
    </source>
</evidence>
<dbReference type="GO" id="GO:0005737">
    <property type="term" value="C:cytoplasm"/>
    <property type="evidence" value="ECO:0007669"/>
    <property type="project" value="InterPro"/>
</dbReference>
<reference evidence="10" key="1">
    <citation type="submission" date="2016-03" db="EMBL/GenBank/DDBJ databases">
        <authorList>
            <person name="Devillers Hugo."/>
        </authorList>
    </citation>
    <scope>NUCLEOTIDE SEQUENCE [LARGE SCALE GENOMIC DNA]</scope>
</reference>
<dbReference type="GO" id="GO:0046872">
    <property type="term" value="F:metal ion binding"/>
    <property type="evidence" value="ECO:0007669"/>
    <property type="project" value="UniProtKB-KW"/>
</dbReference>
<keyword evidence="4" id="KW-0378">Hydrolase</keyword>
<dbReference type="CDD" id="cd01314">
    <property type="entry name" value="D-HYD"/>
    <property type="match status" value="1"/>
</dbReference>
<dbReference type="InterPro" id="IPR050378">
    <property type="entry name" value="Metallo-dep_Hydrolases_sf"/>
</dbReference>
<evidence type="ECO:0000256" key="4">
    <source>
        <dbReference type="ARBA" id="ARBA00022801"/>
    </source>
</evidence>
<comment type="cofactor">
    <cofactor evidence="1">
        <name>Zn(2+)</name>
        <dbReference type="ChEBI" id="CHEBI:29105"/>
    </cofactor>
</comment>
<evidence type="ECO:0000256" key="1">
    <source>
        <dbReference type="ARBA" id="ARBA00001947"/>
    </source>
</evidence>
<evidence type="ECO:0000313" key="9">
    <source>
        <dbReference type="EMBL" id="SCV05046.1"/>
    </source>
</evidence>